<keyword evidence="2" id="KW-1133">Transmembrane helix</keyword>
<comment type="caution">
    <text evidence="3">The sequence shown here is derived from an EMBL/GenBank/DDBJ whole genome shotgun (WGS) entry which is preliminary data.</text>
</comment>
<dbReference type="AlphaFoldDB" id="A0A328DBT6"/>
<protein>
    <submittedName>
        <fullName evidence="3">Uncharacterized protein</fullName>
    </submittedName>
</protein>
<evidence type="ECO:0000313" key="3">
    <source>
        <dbReference type="EMBL" id="RAL41353.1"/>
    </source>
</evidence>
<reference evidence="3 4" key="1">
    <citation type="submission" date="2018-06" db="EMBL/GenBank/DDBJ databases">
        <title>The Genome of Cuscuta australis (Dodder) Provides Insight into the Evolution of Plant Parasitism.</title>
        <authorList>
            <person name="Liu H."/>
        </authorList>
    </citation>
    <scope>NUCLEOTIDE SEQUENCE [LARGE SCALE GENOMIC DNA]</scope>
    <source>
        <strain evidence="4">cv. Yunnan</strain>
        <tissue evidence="3">Vines</tissue>
    </source>
</reference>
<sequence>MATWPLNPHPALPGTAASTAASAAGCSSISRCCPSVSFQYPLCHRTKSFLLLPPPQFHRSFHRPAANRTDRSLRCSSGSPRPQPDPPDRGKSSSGAEEIVSKVQNRVQIFFAVLFWMSLFFWYSIWDGRNDGRPTKSSRFRR</sequence>
<keyword evidence="4" id="KW-1185">Reference proteome</keyword>
<dbReference type="Proteomes" id="UP000249390">
    <property type="component" value="Unassembled WGS sequence"/>
</dbReference>
<keyword evidence="2" id="KW-0812">Transmembrane</keyword>
<feature type="transmembrane region" description="Helical" evidence="2">
    <location>
        <begin position="109"/>
        <end position="126"/>
    </location>
</feature>
<dbReference type="PANTHER" id="PTHR37706">
    <property type="entry name" value="TRANSMEMBRANE PROTEIN"/>
    <property type="match status" value="1"/>
</dbReference>
<keyword evidence="2" id="KW-0472">Membrane</keyword>
<name>A0A328DBT6_9ASTE</name>
<accession>A0A328DBT6</accession>
<organism evidence="3 4">
    <name type="scientific">Cuscuta australis</name>
    <dbReference type="NCBI Taxonomy" id="267555"/>
    <lineage>
        <taxon>Eukaryota</taxon>
        <taxon>Viridiplantae</taxon>
        <taxon>Streptophyta</taxon>
        <taxon>Embryophyta</taxon>
        <taxon>Tracheophyta</taxon>
        <taxon>Spermatophyta</taxon>
        <taxon>Magnoliopsida</taxon>
        <taxon>eudicotyledons</taxon>
        <taxon>Gunneridae</taxon>
        <taxon>Pentapetalae</taxon>
        <taxon>asterids</taxon>
        <taxon>lamiids</taxon>
        <taxon>Solanales</taxon>
        <taxon>Convolvulaceae</taxon>
        <taxon>Cuscuteae</taxon>
        <taxon>Cuscuta</taxon>
        <taxon>Cuscuta subgen. Grammica</taxon>
        <taxon>Cuscuta sect. Cleistogrammica</taxon>
    </lineage>
</organism>
<feature type="region of interest" description="Disordered" evidence="1">
    <location>
        <begin position="61"/>
        <end position="97"/>
    </location>
</feature>
<gene>
    <name evidence="3" type="ORF">DM860_010147</name>
</gene>
<evidence type="ECO:0000256" key="2">
    <source>
        <dbReference type="SAM" id="Phobius"/>
    </source>
</evidence>
<evidence type="ECO:0000313" key="4">
    <source>
        <dbReference type="Proteomes" id="UP000249390"/>
    </source>
</evidence>
<dbReference type="EMBL" id="NQVE01000188">
    <property type="protein sequence ID" value="RAL41353.1"/>
    <property type="molecule type" value="Genomic_DNA"/>
</dbReference>
<proteinExistence type="predicted"/>
<dbReference type="PANTHER" id="PTHR37706:SF2">
    <property type="entry name" value="TRANSMEMBRANE PROTEIN"/>
    <property type="match status" value="1"/>
</dbReference>
<evidence type="ECO:0000256" key="1">
    <source>
        <dbReference type="SAM" id="MobiDB-lite"/>
    </source>
</evidence>